<feature type="domain" description="RGS" evidence="2">
    <location>
        <begin position="188"/>
        <end position="288"/>
    </location>
</feature>
<sequence>MVASASPSSPAVDLERLLNQPLSAEFTSDELSSPNSVRGRRSSLNVDLNSVDINSFAHFLRKQLSLENLLFWKEVERYKYLTSTKERKAIANKILETYIKSTSPRYVNLAGQAVNKIETGMRAASLPADLFDEAQADIYDSLRLELYPRFLDEVNQLDKIALNFQAEQVGTSLEQVLKGTSEAVSRHFERFAREFFLEEGLVFWQEAEGYKLLFSKGDMHTKAKEIYDQFMSATSSCKVNVSDATIAHIHAVVTAPLDQAEIDSNLFTKAQKEIETYLELDVWARYLEWAKTDGKIDDGASRGSCPPATRGSSRISAESLQWRDGSQSANDTVAQLLQDEQQLHSLRRIAREVDGEEAIDFYLEAKEFGMLFSQRDLRDRSKRIWMRYLDDQADRQVNLPSSMVKALKKAIVDDDCANVDVKLFDKANKEILKIIADNIYPAWVKQQDSAEQHAKATPAPPGPTIHSSSRGTCCVIS</sequence>
<dbReference type="PROSITE" id="PS50132">
    <property type="entry name" value="RGS"/>
    <property type="match status" value="3"/>
</dbReference>
<feature type="domain" description="RGS" evidence="2">
    <location>
        <begin position="332"/>
        <end position="445"/>
    </location>
</feature>
<keyword evidence="4" id="KW-1185">Reference proteome</keyword>
<dbReference type="SMART" id="SM00315">
    <property type="entry name" value="RGS"/>
    <property type="match status" value="3"/>
</dbReference>
<dbReference type="Gene3D" id="1.10.167.10">
    <property type="entry name" value="Regulator of G-protein Signalling 4, domain 2"/>
    <property type="match status" value="3"/>
</dbReference>
<dbReference type="EMBL" id="JBGBPQ010000007">
    <property type="protein sequence ID" value="KAL1521821.1"/>
    <property type="molecule type" value="Genomic_DNA"/>
</dbReference>
<dbReference type="InterPro" id="IPR036305">
    <property type="entry name" value="RGS_sf"/>
</dbReference>
<gene>
    <name evidence="3" type="ORF">AB1Y20_021472</name>
</gene>
<dbReference type="InterPro" id="IPR016137">
    <property type="entry name" value="RGS"/>
</dbReference>
<evidence type="ECO:0000259" key="2">
    <source>
        <dbReference type="PROSITE" id="PS50132"/>
    </source>
</evidence>
<protein>
    <recommendedName>
        <fullName evidence="2">RGS domain-containing protein</fullName>
    </recommendedName>
</protein>
<proteinExistence type="predicted"/>
<organism evidence="3 4">
    <name type="scientific">Prymnesium parvum</name>
    <name type="common">Toxic golden alga</name>
    <dbReference type="NCBI Taxonomy" id="97485"/>
    <lineage>
        <taxon>Eukaryota</taxon>
        <taxon>Haptista</taxon>
        <taxon>Haptophyta</taxon>
        <taxon>Prymnesiophyceae</taxon>
        <taxon>Prymnesiales</taxon>
        <taxon>Prymnesiaceae</taxon>
        <taxon>Prymnesium</taxon>
    </lineage>
</organism>
<dbReference type="PANTHER" id="PTHR10845:SF192">
    <property type="entry name" value="DOUBLE HIT, ISOFORM B"/>
    <property type="match status" value="1"/>
</dbReference>
<dbReference type="Proteomes" id="UP001515480">
    <property type="component" value="Unassembled WGS sequence"/>
</dbReference>
<feature type="domain" description="RGS" evidence="2">
    <location>
        <begin position="56"/>
        <end position="152"/>
    </location>
</feature>
<evidence type="ECO:0000313" key="4">
    <source>
        <dbReference type="Proteomes" id="UP001515480"/>
    </source>
</evidence>
<dbReference type="SUPFAM" id="SSF48097">
    <property type="entry name" value="Regulator of G-protein signaling, RGS"/>
    <property type="match status" value="3"/>
</dbReference>
<comment type="caution">
    <text evidence="3">The sequence shown here is derived from an EMBL/GenBank/DDBJ whole genome shotgun (WGS) entry which is preliminary data.</text>
</comment>
<dbReference type="PANTHER" id="PTHR10845">
    <property type="entry name" value="REGULATOR OF G PROTEIN SIGNALING"/>
    <property type="match status" value="1"/>
</dbReference>
<evidence type="ECO:0000256" key="1">
    <source>
        <dbReference type="SAM" id="MobiDB-lite"/>
    </source>
</evidence>
<dbReference type="InterPro" id="IPR044926">
    <property type="entry name" value="RGS_subdomain_2"/>
</dbReference>
<feature type="region of interest" description="Disordered" evidence="1">
    <location>
        <begin position="451"/>
        <end position="471"/>
    </location>
</feature>
<feature type="region of interest" description="Disordered" evidence="1">
    <location>
        <begin position="296"/>
        <end position="319"/>
    </location>
</feature>
<reference evidence="3 4" key="1">
    <citation type="journal article" date="2024" name="Science">
        <title>Giant polyketide synthase enzymes in the biosynthesis of giant marine polyether toxins.</title>
        <authorList>
            <person name="Fallon T.R."/>
            <person name="Shende V.V."/>
            <person name="Wierzbicki I.H."/>
            <person name="Pendleton A.L."/>
            <person name="Watervoot N.F."/>
            <person name="Auber R.P."/>
            <person name="Gonzalez D.J."/>
            <person name="Wisecaver J.H."/>
            <person name="Moore B.S."/>
        </authorList>
    </citation>
    <scope>NUCLEOTIDE SEQUENCE [LARGE SCALE GENOMIC DNA]</scope>
    <source>
        <strain evidence="3 4">12B1</strain>
    </source>
</reference>
<feature type="compositionally biased region" description="Polar residues" evidence="1">
    <location>
        <begin position="310"/>
        <end position="319"/>
    </location>
</feature>
<dbReference type="CDD" id="cd07440">
    <property type="entry name" value="RGS"/>
    <property type="match status" value="1"/>
</dbReference>
<evidence type="ECO:0000313" key="3">
    <source>
        <dbReference type="EMBL" id="KAL1521821.1"/>
    </source>
</evidence>
<dbReference type="PRINTS" id="PR01301">
    <property type="entry name" value="RGSPROTEIN"/>
</dbReference>
<name>A0AB34JM56_PRYPA</name>
<accession>A0AB34JM56</accession>
<dbReference type="Pfam" id="PF00615">
    <property type="entry name" value="RGS"/>
    <property type="match status" value="3"/>
</dbReference>
<dbReference type="AlphaFoldDB" id="A0AB34JM56"/>